<evidence type="ECO:0000313" key="5">
    <source>
        <dbReference type="EMBL" id="SBT22940.1"/>
    </source>
</evidence>
<dbReference type="OrthoDB" id="5917763at2"/>
<dbReference type="EMBL" id="FLRA01000037">
    <property type="protein sequence ID" value="SBT19384.1"/>
    <property type="molecule type" value="Genomic_DNA"/>
</dbReference>
<evidence type="ECO:0000256" key="1">
    <source>
        <dbReference type="ARBA" id="ARBA00022490"/>
    </source>
</evidence>
<sequence>MKKQKRDLHQRAYVRGYRAGMAGRSKGLSQQCHSSARPDWLAGWREGRVDMWDGLTPVDGTYKAAGFSQSTT</sequence>
<dbReference type="EMBL" id="FLRB01000036">
    <property type="protein sequence ID" value="SBT22940.1"/>
    <property type="molecule type" value="Genomic_DNA"/>
</dbReference>
<evidence type="ECO:0000313" key="6">
    <source>
        <dbReference type="Proteomes" id="UP000092840"/>
    </source>
</evidence>
<evidence type="ECO:0000313" key="4">
    <source>
        <dbReference type="EMBL" id="SBT19384.1"/>
    </source>
</evidence>
<dbReference type="InterPro" id="IPR023200">
    <property type="entry name" value="RMF_sf"/>
</dbReference>
<evidence type="ECO:0000256" key="2">
    <source>
        <dbReference type="ARBA" id="ARBA00022845"/>
    </source>
</evidence>
<dbReference type="Proteomes" id="UP000092840">
    <property type="component" value="Unassembled WGS sequence"/>
</dbReference>
<comment type="function">
    <text evidence="3">During stationary phase, converts 70S ribosomes to an inactive dimeric form (100S ribosomes).</text>
</comment>
<name>A0A1C3JVW4_9GAMM</name>
<organism evidence="4 7">
    <name type="scientific">Marinomonas gallaica</name>
    <dbReference type="NCBI Taxonomy" id="1806667"/>
    <lineage>
        <taxon>Bacteria</taxon>
        <taxon>Pseudomonadati</taxon>
        <taxon>Pseudomonadota</taxon>
        <taxon>Gammaproteobacteria</taxon>
        <taxon>Oceanospirillales</taxon>
        <taxon>Oceanospirillaceae</taxon>
        <taxon>Marinomonas</taxon>
    </lineage>
</organism>
<evidence type="ECO:0000256" key="3">
    <source>
        <dbReference type="HAMAP-Rule" id="MF_00919"/>
    </source>
</evidence>
<comment type="similarity">
    <text evidence="3">Belongs to the ribosome modulation factor family.</text>
</comment>
<dbReference type="Pfam" id="PF04957">
    <property type="entry name" value="RMF"/>
    <property type="match status" value="1"/>
</dbReference>
<dbReference type="RefSeq" id="WP_067038695.1">
    <property type="nucleotide sequence ID" value="NZ_CP187511.1"/>
</dbReference>
<accession>A0A1C3JVW4</accession>
<dbReference type="GO" id="GO:0006417">
    <property type="term" value="P:regulation of translation"/>
    <property type="evidence" value="ECO:0007669"/>
    <property type="project" value="UniProtKB-UniRule"/>
</dbReference>
<keyword evidence="6" id="KW-1185">Reference proteome</keyword>
<keyword evidence="1 3" id="KW-0963">Cytoplasm</keyword>
<protein>
    <recommendedName>
        <fullName evidence="3">Ribosome modulation factor</fullName>
        <shortName evidence="3">RMF</shortName>
    </recommendedName>
</protein>
<dbReference type="NCBIfam" id="NF011162">
    <property type="entry name" value="PRK14563.1"/>
    <property type="match status" value="1"/>
</dbReference>
<reference evidence="4 7" key="1">
    <citation type="submission" date="2016-06" db="EMBL/GenBank/DDBJ databases">
        <authorList>
            <person name="Kjaerup R.B."/>
            <person name="Dalgaard T.S."/>
            <person name="Juul-Madsen H.R."/>
        </authorList>
    </citation>
    <scope>NUCLEOTIDE SEQUENCE [LARGE SCALE GENOMIC DNA]</scope>
    <source>
        <strain evidence="4 7">CECT 5115</strain>
    </source>
</reference>
<evidence type="ECO:0000313" key="7">
    <source>
        <dbReference type="Proteomes" id="UP000092871"/>
    </source>
</evidence>
<dbReference type="Gene3D" id="1.10.10.620">
    <property type="entry name" value="ribosome modulation factor like domain"/>
    <property type="match status" value="1"/>
</dbReference>
<dbReference type="InterPro" id="IPR007040">
    <property type="entry name" value="Ribosome_modulation_factor"/>
</dbReference>
<keyword evidence="2 3" id="KW-0810">Translation regulation</keyword>
<reference evidence="5 6" key="2">
    <citation type="submission" date="2016-06" db="EMBL/GenBank/DDBJ databases">
        <authorList>
            <person name="Rodrigo-Torres L."/>
            <person name="Arahal D.R."/>
        </authorList>
    </citation>
    <scope>NUCLEOTIDE SEQUENCE [LARGE SCALE GENOMIC DNA]</scope>
    <source>
        <strain evidence="5 6">CECT 5116</strain>
    </source>
</reference>
<proteinExistence type="inferred from homology"/>
<dbReference type="Proteomes" id="UP000092871">
    <property type="component" value="Unassembled WGS sequence"/>
</dbReference>
<comment type="subcellular location">
    <subcellularLocation>
        <location evidence="3">Cytoplasm</location>
    </subcellularLocation>
</comment>
<dbReference type="AlphaFoldDB" id="A0A1C3JVW4"/>
<dbReference type="HAMAP" id="MF_00919">
    <property type="entry name" value="RMF"/>
    <property type="match status" value="1"/>
</dbReference>
<gene>
    <name evidence="3 4" type="primary">rmf</name>
    <name evidence="4" type="ORF">MGA5115_03548</name>
    <name evidence="5" type="ORF">MGA5116_03572</name>
</gene>
<dbReference type="GO" id="GO:0005737">
    <property type="term" value="C:cytoplasm"/>
    <property type="evidence" value="ECO:0007669"/>
    <property type="project" value="UniProtKB-SubCell"/>
</dbReference>